<dbReference type="EMBL" id="KI631062">
    <property type="protein sequence ID" value="EYU30411.1"/>
    <property type="molecule type" value="Genomic_DNA"/>
</dbReference>
<protein>
    <recommendedName>
        <fullName evidence="6">Thaumatin-like protein 1</fullName>
    </recommendedName>
</protein>
<dbReference type="PhylomeDB" id="A0A022QR50"/>
<dbReference type="InterPro" id="IPR001938">
    <property type="entry name" value="Thaumatin"/>
</dbReference>
<dbReference type="Pfam" id="PF00314">
    <property type="entry name" value="Thaumatin"/>
    <property type="match status" value="1"/>
</dbReference>
<evidence type="ECO:0000313" key="5">
    <source>
        <dbReference type="Proteomes" id="UP000030748"/>
    </source>
</evidence>
<keyword evidence="1 3" id="KW-0732">Signal</keyword>
<dbReference type="GO" id="GO:0006952">
    <property type="term" value="P:defense response"/>
    <property type="evidence" value="ECO:0000318"/>
    <property type="project" value="GO_Central"/>
</dbReference>
<evidence type="ECO:0000256" key="2">
    <source>
        <dbReference type="SAM" id="MobiDB-lite"/>
    </source>
</evidence>
<dbReference type="PRINTS" id="PR00347">
    <property type="entry name" value="THAUMATIN"/>
</dbReference>
<feature type="compositionally biased region" description="Low complexity" evidence="2">
    <location>
        <begin position="250"/>
        <end position="259"/>
    </location>
</feature>
<feature type="chain" id="PRO_5001504293" description="Thaumatin-like protein 1" evidence="3">
    <location>
        <begin position="23"/>
        <end position="315"/>
    </location>
</feature>
<dbReference type="PANTHER" id="PTHR31048">
    <property type="entry name" value="OS03G0233200 PROTEIN"/>
    <property type="match status" value="1"/>
</dbReference>
<sequence>MASSSYTIVFILLLHIFQRKGGVVKGATFTFVNKCSVTIWPAILGSPKLETTGFHLSKDTSRAVQAPTGWSGRFWARTGCTFDDSGRGSCSTGDCGSGEMECNGAGATAATLAEFTLGSESGSMDFYDVSLVDGYNLPVLVEAAGGSGQCASTGCAEDLNQSCPPELMAEGGGACRSACGAFGTPEYCCKGEYGSPATCRPSEYSEMFKSACPKSYSYAYDDVTSTFTCTAADYVITFCPPLPSEKSSKSDNGMSDGSGSESGSGSGSVEDAMLADGSWLAELAIGGESATTHPFGATAQALVALFTVLYILLQQ</sequence>
<dbReference type="InterPro" id="IPR037176">
    <property type="entry name" value="Osmotin/thaumatin-like_sf"/>
</dbReference>
<dbReference type="KEGG" id="egt:105965787"/>
<keyword evidence="5" id="KW-1185">Reference proteome</keyword>
<gene>
    <name evidence="4" type="ORF">MIMGU_mgv1a010348mg</name>
</gene>
<dbReference type="eggNOG" id="ENOG502QPIR">
    <property type="taxonomic scope" value="Eukaryota"/>
</dbReference>
<evidence type="ECO:0000256" key="3">
    <source>
        <dbReference type="SAM" id="SignalP"/>
    </source>
</evidence>
<dbReference type="CDD" id="cd09218">
    <property type="entry name" value="TLP-PA"/>
    <property type="match status" value="1"/>
</dbReference>
<dbReference type="Gene3D" id="2.60.110.10">
    <property type="entry name" value="Thaumatin"/>
    <property type="match status" value="1"/>
</dbReference>
<organism evidence="4 5">
    <name type="scientific">Erythranthe guttata</name>
    <name type="common">Yellow monkey flower</name>
    <name type="synonym">Mimulus guttatus</name>
    <dbReference type="NCBI Taxonomy" id="4155"/>
    <lineage>
        <taxon>Eukaryota</taxon>
        <taxon>Viridiplantae</taxon>
        <taxon>Streptophyta</taxon>
        <taxon>Embryophyta</taxon>
        <taxon>Tracheophyta</taxon>
        <taxon>Spermatophyta</taxon>
        <taxon>Magnoliopsida</taxon>
        <taxon>eudicotyledons</taxon>
        <taxon>Gunneridae</taxon>
        <taxon>Pentapetalae</taxon>
        <taxon>asterids</taxon>
        <taxon>lamiids</taxon>
        <taxon>Lamiales</taxon>
        <taxon>Phrymaceae</taxon>
        <taxon>Erythranthe</taxon>
    </lineage>
</organism>
<dbReference type="FunFam" id="2.60.110.10:FF:000001">
    <property type="entry name" value="THAUMATIN-LIKE PROTEIN 1"/>
    <property type="match status" value="1"/>
</dbReference>
<feature type="signal peptide" evidence="3">
    <location>
        <begin position="1"/>
        <end position="22"/>
    </location>
</feature>
<evidence type="ECO:0008006" key="6">
    <source>
        <dbReference type="Google" id="ProtNLM"/>
    </source>
</evidence>
<dbReference type="AlphaFoldDB" id="A0A022QR50"/>
<dbReference type="OMA" id="NRNCPAE"/>
<dbReference type="STRING" id="4155.A0A022QR50"/>
<dbReference type="SUPFAM" id="SSF49870">
    <property type="entry name" value="Osmotin, thaumatin-like protein"/>
    <property type="match status" value="1"/>
</dbReference>
<dbReference type="InterPro" id="IPR017949">
    <property type="entry name" value="Thaumatin_CS"/>
</dbReference>
<dbReference type="PROSITE" id="PS00316">
    <property type="entry name" value="THAUMATIN_1"/>
    <property type="match status" value="1"/>
</dbReference>
<dbReference type="Proteomes" id="UP000030748">
    <property type="component" value="Unassembled WGS sequence"/>
</dbReference>
<reference evidence="4 5" key="1">
    <citation type="journal article" date="2013" name="Proc. Natl. Acad. Sci. U.S.A.">
        <title>Fine-scale variation in meiotic recombination in Mimulus inferred from population shotgun sequencing.</title>
        <authorList>
            <person name="Hellsten U."/>
            <person name="Wright K.M."/>
            <person name="Jenkins J."/>
            <person name="Shu S."/>
            <person name="Yuan Y."/>
            <person name="Wessler S.R."/>
            <person name="Schmutz J."/>
            <person name="Willis J.H."/>
            <person name="Rokhsar D.S."/>
        </authorList>
    </citation>
    <scope>NUCLEOTIDE SEQUENCE [LARGE SCALE GENOMIC DNA]</scope>
    <source>
        <strain evidence="5">cv. DUN x IM62</strain>
    </source>
</reference>
<accession>A0A022QR50</accession>
<dbReference type="SMART" id="SM00205">
    <property type="entry name" value="THN"/>
    <property type="match status" value="1"/>
</dbReference>
<proteinExistence type="predicted"/>
<feature type="region of interest" description="Disordered" evidence="2">
    <location>
        <begin position="245"/>
        <end position="270"/>
    </location>
</feature>
<dbReference type="PROSITE" id="PS51367">
    <property type="entry name" value="THAUMATIN_2"/>
    <property type="match status" value="1"/>
</dbReference>
<dbReference type="OrthoDB" id="430315at2759"/>
<evidence type="ECO:0000313" key="4">
    <source>
        <dbReference type="EMBL" id="EYU30411.1"/>
    </source>
</evidence>
<name>A0A022QR50_ERYGU</name>
<evidence type="ECO:0000256" key="1">
    <source>
        <dbReference type="ARBA" id="ARBA00022729"/>
    </source>
</evidence>